<dbReference type="SUPFAM" id="SSF52540">
    <property type="entry name" value="P-loop containing nucleoside triphosphate hydrolases"/>
    <property type="match status" value="1"/>
</dbReference>
<dbReference type="InterPro" id="IPR038727">
    <property type="entry name" value="NadR/Ttd14_AAA_dom"/>
</dbReference>
<dbReference type="GO" id="GO:0005524">
    <property type="term" value="F:ATP binding"/>
    <property type="evidence" value="ECO:0007669"/>
    <property type="project" value="UniProtKB-KW"/>
</dbReference>
<dbReference type="InterPro" id="IPR027417">
    <property type="entry name" value="P-loop_NTPase"/>
</dbReference>
<dbReference type="AlphaFoldDB" id="A0A9X1LJV0"/>
<dbReference type="RefSeq" id="WP_229340869.1">
    <property type="nucleotide sequence ID" value="NZ_JAJBZG010000005.1"/>
</dbReference>
<protein>
    <submittedName>
        <fullName evidence="2">ATP-binding protein</fullName>
    </submittedName>
</protein>
<feature type="domain" description="NadR/Ttd14 AAA" evidence="1">
    <location>
        <begin position="14"/>
        <end position="173"/>
    </location>
</feature>
<dbReference type="PANTHER" id="PTHR37512">
    <property type="entry name" value="TRIFUNCTIONAL NAD BIOSYNTHESIS/REGULATOR PROTEIN NADR"/>
    <property type="match status" value="1"/>
</dbReference>
<dbReference type="PANTHER" id="PTHR37512:SF1">
    <property type="entry name" value="NADR_TTD14 AAA DOMAIN-CONTAINING PROTEIN"/>
    <property type="match status" value="1"/>
</dbReference>
<keyword evidence="2" id="KW-0547">Nucleotide-binding</keyword>
<evidence type="ECO:0000313" key="2">
    <source>
        <dbReference type="EMBL" id="MCB7481678.1"/>
    </source>
</evidence>
<dbReference type="Proteomes" id="UP001139414">
    <property type="component" value="Unassembled WGS sequence"/>
</dbReference>
<dbReference type="Pfam" id="PF13521">
    <property type="entry name" value="AAA_28"/>
    <property type="match status" value="1"/>
</dbReference>
<evidence type="ECO:0000313" key="3">
    <source>
        <dbReference type="Proteomes" id="UP001139414"/>
    </source>
</evidence>
<dbReference type="EMBL" id="JAJBZG010000005">
    <property type="protein sequence ID" value="MCB7481678.1"/>
    <property type="molecule type" value="Genomic_DNA"/>
</dbReference>
<keyword evidence="2" id="KW-0067">ATP-binding</keyword>
<proteinExistence type="predicted"/>
<accession>A0A9X1LJV0</accession>
<keyword evidence="3" id="KW-1185">Reference proteome</keyword>
<sequence>MEEKLAQRPATCIKIVLFGPESTGKTTLSEDLARYYQEPMVKEYMREYLQQVWDAEKRICEPQDIIPIAEGQMAAENRLSKEADHLLICDTDLLELKVYSEAYYDGYCDPQLLKHALNNHYHLYFLTYIDVPWTPDDLRDKPHDREGMFQRFQDTLEQHQKPYFILKGNREVRFKNAVKKIDQLIKNKNCEF</sequence>
<organism evidence="2 3">
    <name type="scientific">Christiangramia sediminis</name>
    <dbReference type="NCBI Taxonomy" id="2881336"/>
    <lineage>
        <taxon>Bacteria</taxon>
        <taxon>Pseudomonadati</taxon>
        <taxon>Bacteroidota</taxon>
        <taxon>Flavobacteriia</taxon>
        <taxon>Flavobacteriales</taxon>
        <taxon>Flavobacteriaceae</taxon>
        <taxon>Christiangramia</taxon>
    </lineage>
</organism>
<gene>
    <name evidence="2" type="ORF">LGQ90_10440</name>
</gene>
<comment type="caution">
    <text evidence="2">The sequence shown here is derived from an EMBL/GenBank/DDBJ whole genome shotgun (WGS) entry which is preliminary data.</text>
</comment>
<dbReference type="Gene3D" id="3.40.50.300">
    <property type="entry name" value="P-loop containing nucleotide triphosphate hydrolases"/>
    <property type="match status" value="1"/>
</dbReference>
<reference evidence="2" key="1">
    <citation type="submission" date="2021-10" db="EMBL/GenBank/DDBJ databases">
        <title>Gramella sp. ASW11-100T, isolated from marine sediment.</title>
        <authorList>
            <person name="Xia C."/>
        </authorList>
    </citation>
    <scope>NUCLEOTIDE SEQUENCE</scope>
    <source>
        <strain evidence="2">ASW11-100</strain>
    </source>
</reference>
<name>A0A9X1LJV0_9FLAO</name>
<dbReference type="InterPro" id="IPR052735">
    <property type="entry name" value="NAD_biosynth-regulator"/>
</dbReference>
<evidence type="ECO:0000259" key="1">
    <source>
        <dbReference type="Pfam" id="PF13521"/>
    </source>
</evidence>